<gene>
    <name evidence="1" type="ORF">BJX67DRAFT_141257</name>
</gene>
<evidence type="ECO:0000313" key="2">
    <source>
        <dbReference type="Proteomes" id="UP001610432"/>
    </source>
</evidence>
<dbReference type="RefSeq" id="XP_070885460.1">
    <property type="nucleotide sequence ID" value="XM_071024654.1"/>
</dbReference>
<organism evidence="1 2">
    <name type="scientific">Aspergillus lucknowensis</name>
    <dbReference type="NCBI Taxonomy" id="176173"/>
    <lineage>
        <taxon>Eukaryota</taxon>
        <taxon>Fungi</taxon>
        <taxon>Dikarya</taxon>
        <taxon>Ascomycota</taxon>
        <taxon>Pezizomycotina</taxon>
        <taxon>Eurotiomycetes</taxon>
        <taxon>Eurotiomycetidae</taxon>
        <taxon>Eurotiales</taxon>
        <taxon>Aspergillaceae</taxon>
        <taxon>Aspergillus</taxon>
        <taxon>Aspergillus subgen. Nidulantes</taxon>
    </lineage>
</organism>
<reference evidence="1 2" key="1">
    <citation type="submission" date="2024-07" db="EMBL/GenBank/DDBJ databases">
        <title>Section-level genome sequencing and comparative genomics of Aspergillus sections Usti and Cavernicolus.</title>
        <authorList>
            <consortium name="Lawrence Berkeley National Laboratory"/>
            <person name="Nybo J.L."/>
            <person name="Vesth T.C."/>
            <person name="Theobald S."/>
            <person name="Frisvad J.C."/>
            <person name="Larsen T.O."/>
            <person name="Kjaerboelling I."/>
            <person name="Rothschild-Mancinelli K."/>
            <person name="Lyhne E.K."/>
            <person name="Kogle M.E."/>
            <person name="Barry K."/>
            <person name="Clum A."/>
            <person name="Na H."/>
            <person name="Ledsgaard L."/>
            <person name="Lin J."/>
            <person name="Lipzen A."/>
            <person name="Kuo A."/>
            <person name="Riley R."/>
            <person name="Mondo S."/>
            <person name="Labutti K."/>
            <person name="Haridas S."/>
            <person name="Pangalinan J."/>
            <person name="Salamov A.A."/>
            <person name="Simmons B.A."/>
            <person name="Magnuson J.K."/>
            <person name="Chen J."/>
            <person name="Drula E."/>
            <person name="Henrissat B."/>
            <person name="Wiebenga A."/>
            <person name="Lubbers R.J."/>
            <person name="Gomes A.C."/>
            <person name="Macurrencykelacurrency M.R."/>
            <person name="Stajich J."/>
            <person name="Grigoriev I.V."/>
            <person name="Mortensen U.H."/>
            <person name="De Vries R.P."/>
            <person name="Baker S.E."/>
            <person name="Andersen M.R."/>
        </authorList>
    </citation>
    <scope>NUCLEOTIDE SEQUENCE [LARGE SCALE GENOMIC DNA]</scope>
    <source>
        <strain evidence="1 2">CBS 449.75</strain>
    </source>
</reference>
<evidence type="ECO:0000313" key="1">
    <source>
        <dbReference type="EMBL" id="KAL2866481.1"/>
    </source>
</evidence>
<dbReference type="Proteomes" id="UP001610432">
    <property type="component" value="Unassembled WGS sequence"/>
</dbReference>
<accession>A0ABR4LPL5</accession>
<protein>
    <submittedName>
        <fullName evidence="1">Uncharacterized protein</fullName>
    </submittedName>
</protein>
<sequence>MSDVNLNHSPHTAFRIITLRVKGFVSFFRFFSFSGIENKDPKKLLISFSLLGRCIFLFCCFGWSESYTFPGKALSRTSLPQVWPQNLHPFSLFRPKETRKQNWMEDLGHKANLASFPESQILTGTARQCELGYDSFLASANPSVGKLEVSNRTRDRLA</sequence>
<name>A0ABR4LPL5_9EURO</name>
<proteinExistence type="predicted"/>
<dbReference type="GeneID" id="98139726"/>
<keyword evidence="2" id="KW-1185">Reference proteome</keyword>
<comment type="caution">
    <text evidence="1">The sequence shown here is derived from an EMBL/GenBank/DDBJ whole genome shotgun (WGS) entry which is preliminary data.</text>
</comment>
<dbReference type="EMBL" id="JBFXLQ010000025">
    <property type="protein sequence ID" value="KAL2866481.1"/>
    <property type="molecule type" value="Genomic_DNA"/>
</dbReference>